<dbReference type="FunFam" id="1.10.3470.10:FF:000001">
    <property type="entry name" value="Vitamin B12 ABC transporter permease BtuC"/>
    <property type="match status" value="1"/>
</dbReference>
<dbReference type="InterPro" id="IPR037294">
    <property type="entry name" value="ABC_BtuC-like"/>
</dbReference>
<name>A0AAE3W5T2_9ACTN</name>
<dbReference type="EMBL" id="JAUSUZ010000001">
    <property type="protein sequence ID" value="MDQ0369292.1"/>
    <property type="molecule type" value="Genomic_DNA"/>
</dbReference>
<dbReference type="SUPFAM" id="SSF81345">
    <property type="entry name" value="ABC transporter involved in vitamin B12 uptake, BtuC"/>
    <property type="match status" value="1"/>
</dbReference>
<dbReference type="GO" id="GO:0005886">
    <property type="term" value="C:plasma membrane"/>
    <property type="evidence" value="ECO:0007669"/>
    <property type="project" value="UniProtKB-SubCell"/>
</dbReference>
<dbReference type="GO" id="GO:0022857">
    <property type="term" value="F:transmembrane transporter activity"/>
    <property type="evidence" value="ECO:0007669"/>
    <property type="project" value="InterPro"/>
</dbReference>
<evidence type="ECO:0000256" key="1">
    <source>
        <dbReference type="ARBA" id="ARBA00004651"/>
    </source>
</evidence>
<gene>
    <name evidence="9" type="ORF">J2S42_005961</name>
</gene>
<feature type="transmembrane region" description="Helical" evidence="8">
    <location>
        <begin position="88"/>
        <end position="109"/>
    </location>
</feature>
<reference evidence="9 10" key="1">
    <citation type="submission" date="2023-07" db="EMBL/GenBank/DDBJ databases">
        <title>Sequencing the genomes of 1000 actinobacteria strains.</title>
        <authorList>
            <person name="Klenk H.-P."/>
        </authorList>
    </citation>
    <scope>NUCLEOTIDE SEQUENCE [LARGE SCALE GENOMIC DNA]</scope>
    <source>
        <strain evidence="9 10">DSM 44709</strain>
    </source>
</reference>
<evidence type="ECO:0000256" key="4">
    <source>
        <dbReference type="ARBA" id="ARBA00022475"/>
    </source>
</evidence>
<protein>
    <submittedName>
        <fullName evidence="9">Iron complex transport system permease protein</fullName>
    </submittedName>
</protein>
<evidence type="ECO:0000256" key="5">
    <source>
        <dbReference type="ARBA" id="ARBA00022692"/>
    </source>
</evidence>
<keyword evidence="6 8" id="KW-1133">Transmembrane helix</keyword>
<comment type="similarity">
    <text evidence="2">Belongs to the binding-protein-dependent transport system permease family. FecCD subfamily.</text>
</comment>
<evidence type="ECO:0000256" key="2">
    <source>
        <dbReference type="ARBA" id="ARBA00007935"/>
    </source>
</evidence>
<dbReference type="CDD" id="cd06550">
    <property type="entry name" value="TM_ABC_iron-siderophores_like"/>
    <property type="match status" value="1"/>
</dbReference>
<keyword evidence="7 8" id="KW-0472">Membrane</keyword>
<keyword evidence="5 8" id="KW-0812">Transmembrane</keyword>
<comment type="subcellular location">
    <subcellularLocation>
        <location evidence="1">Cell membrane</location>
        <topology evidence="1">Multi-pass membrane protein</topology>
    </subcellularLocation>
</comment>
<feature type="transmembrane region" description="Helical" evidence="8">
    <location>
        <begin position="305"/>
        <end position="323"/>
    </location>
</feature>
<feature type="transmembrane region" description="Helical" evidence="8">
    <location>
        <begin position="190"/>
        <end position="212"/>
    </location>
</feature>
<evidence type="ECO:0000313" key="10">
    <source>
        <dbReference type="Proteomes" id="UP001240236"/>
    </source>
</evidence>
<evidence type="ECO:0000256" key="6">
    <source>
        <dbReference type="ARBA" id="ARBA00022989"/>
    </source>
</evidence>
<sequence>MRKRLAGLLLVVVLLLVTVALSIAVGSRFIPLGDVLDALGGSGNPDDVLTVREMRIPRTVLGIVAGAALGLSGALMQSLTRNPLADPGIFGINLGAAAGVVLAITIFGVTAPSGYVWFAFLGSVLAMLVVYGASAGRAGTNPARLALAGIAVQFALAGVVQALQLADRGALDQMRFWVVGSLANRETATLWSLAPFFIGGILLSLVLARSLNALALGDDTARALGAGVATTRILVLIAVTVLCGAATAACGPLAFVGLMVPHVVRSFTGPDQRWVLPFSMLLAPVVLLGADVLGRVLARPAELQVGIVMDVIGGIVFIAIVRARRVVHL</sequence>
<keyword evidence="10" id="KW-1185">Reference proteome</keyword>
<keyword evidence="4" id="KW-1003">Cell membrane</keyword>
<dbReference type="Pfam" id="PF01032">
    <property type="entry name" value="FecCD"/>
    <property type="match status" value="1"/>
</dbReference>
<comment type="caution">
    <text evidence="9">The sequence shown here is derived from an EMBL/GenBank/DDBJ whole genome shotgun (WGS) entry which is preliminary data.</text>
</comment>
<feature type="transmembrane region" description="Helical" evidence="8">
    <location>
        <begin position="115"/>
        <end position="133"/>
    </location>
</feature>
<evidence type="ECO:0000256" key="8">
    <source>
        <dbReference type="SAM" id="Phobius"/>
    </source>
</evidence>
<accession>A0AAE3W5T2</accession>
<proteinExistence type="inferred from homology"/>
<evidence type="ECO:0000313" key="9">
    <source>
        <dbReference type="EMBL" id="MDQ0369292.1"/>
    </source>
</evidence>
<dbReference type="Proteomes" id="UP001240236">
    <property type="component" value="Unassembled WGS sequence"/>
</dbReference>
<feature type="transmembrane region" description="Helical" evidence="8">
    <location>
        <begin position="56"/>
        <end position="76"/>
    </location>
</feature>
<dbReference type="AlphaFoldDB" id="A0AAE3W5T2"/>
<dbReference type="PANTHER" id="PTHR30472:SF1">
    <property type="entry name" value="FE(3+) DICITRATE TRANSPORT SYSTEM PERMEASE PROTEIN FECC-RELATED"/>
    <property type="match status" value="1"/>
</dbReference>
<feature type="transmembrane region" description="Helical" evidence="8">
    <location>
        <begin position="233"/>
        <end position="254"/>
    </location>
</feature>
<feature type="transmembrane region" description="Helical" evidence="8">
    <location>
        <begin position="145"/>
        <end position="166"/>
    </location>
</feature>
<evidence type="ECO:0000256" key="3">
    <source>
        <dbReference type="ARBA" id="ARBA00022448"/>
    </source>
</evidence>
<organism evidence="9 10">
    <name type="scientific">Catenuloplanes indicus</name>
    <dbReference type="NCBI Taxonomy" id="137267"/>
    <lineage>
        <taxon>Bacteria</taxon>
        <taxon>Bacillati</taxon>
        <taxon>Actinomycetota</taxon>
        <taxon>Actinomycetes</taxon>
        <taxon>Micromonosporales</taxon>
        <taxon>Micromonosporaceae</taxon>
        <taxon>Catenuloplanes</taxon>
    </lineage>
</organism>
<feature type="transmembrane region" description="Helical" evidence="8">
    <location>
        <begin position="274"/>
        <end position="293"/>
    </location>
</feature>
<dbReference type="InterPro" id="IPR000522">
    <property type="entry name" value="ABC_transptr_permease_BtuC"/>
</dbReference>
<evidence type="ECO:0000256" key="7">
    <source>
        <dbReference type="ARBA" id="ARBA00023136"/>
    </source>
</evidence>
<dbReference type="RefSeq" id="WP_307244407.1">
    <property type="nucleotide sequence ID" value="NZ_JAUSUZ010000001.1"/>
</dbReference>
<dbReference type="PANTHER" id="PTHR30472">
    <property type="entry name" value="FERRIC ENTEROBACTIN TRANSPORT SYSTEM PERMEASE PROTEIN"/>
    <property type="match status" value="1"/>
</dbReference>
<dbReference type="GO" id="GO:0033214">
    <property type="term" value="P:siderophore-iron import into cell"/>
    <property type="evidence" value="ECO:0007669"/>
    <property type="project" value="TreeGrafter"/>
</dbReference>
<keyword evidence="3" id="KW-0813">Transport</keyword>
<dbReference type="Gene3D" id="1.10.3470.10">
    <property type="entry name" value="ABC transporter involved in vitamin B12 uptake, BtuC"/>
    <property type="match status" value="1"/>
</dbReference>